<accession>A0A8F5VNC6</accession>
<dbReference type="Proteomes" id="UP000694228">
    <property type="component" value="Chromosome"/>
</dbReference>
<dbReference type="GO" id="GO:0003677">
    <property type="term" value="F:DNA binding"/>
    <property type="evidence" value="ECO:0007669"/>
    <property type="project" value="InterPro"/>
</dbReference>
<dbReference type="AlphaFoldDB" id="A0A8F5VNC6"/>
<feature type="domain" description="Transposase IS4-like" evidence="1">
    <location>
        <begin position="174"/>
        <end position="410"/>
    </location>
</feature>
<proteinExistence type="predicted"/>
<gene>
    <name evidence="3" type="ORF">KSK55_02805</name>
    <name evidence="4" type="ORF">KSK55_03970</name>
    <name evidence="2" type="ORF">KSK55_12630</name>
</gene>
<evidence type="ECO:0000313" key="3">
    <source>
        <dbReference type="EMBL" id="QXO95351.1"/>
    </source>
</evidence>
<dbReference type="GO" id="GO:0006313">
    <property type="term" value="P:DNA transposition"/>
    <property type="evidence" value="ECO:0007669"/>
    <property type="project" value="InterPro"/>
</dbReference>
<reference evidence="3 5" key="1">
    <citation type="submission" date="2021-06" db="EMBL/GenBank/DDBJ databases">
        <title>Complete genome sequence of the secondary alcohol utilizing methanogen Methanospirillum hungatei strain GP1.</title>
        <authorList>
            <person name="Day L.A."/>
            <person name="Costa K.C."/>
        </authorList>
    </citation>
    <scope>NUCLEOTIDE SEQUENCE [LARGE SCALE GENOMIC DNA]</scope>
    <source>
        <strain evidence="3 5">GP1</strain>
    </source>
</reference>
<dbReference type="Pfam" id="PF01609">
    <property type="entry name" value="DDE_Tnp_1"/>
    <property type="match status" value="1"/>
</dbReference>
<name>A0A8F5VNC6_METHU</name>
<protein>
    <submittedName>
        <fullName evidence="3">Transposase</fullName>
    </submittedName>
</protein>
<organism evidence="3 5">
    <name type="scientific">Methanospirillum hungatei</name>
    <dbReference type="NCBI Taxonomy" id="2203"/>
    <lineage>
        <taxon>Archaea</taxon>
        <taxon>Methanobacteriati</taxon>
        <taxon>Methanobacteriota</taxon>
        <taxon>Stenosarchaea group</taxon>
        <taxon>Methanomicrobia</taxon>
        <taxon>Methanomicrobiales</taxon>
        <taxon>Methanospirillaceae</taxon>
        <taxon>Methanospirillum</taxon>
    </lineage>
</organism>
<dbReference type="GO" id="GO:0004803">
    <property type="term" value="F:transposase activity"/>
    <property type="evidence" value="ECO:0007669"/>
    <property type="project" value="InterPro"/>
</dbReference>
<dbReference type="EMBL" id="CP077107">
    <property type="protein sequence ID" value="QXO94169.1"/>
    <property type="molecule type" value="Genomic_DNA"/>
</dbReference>
<dbReference type="PANTHER" id="PTHR34614:SF2">
    <property type="entry name" value="TRANSPOSASE IS4-LIKE DOMAIN-CONTAINING PROTEIN"/>
    <property type="match status" value="1"/>
</dbReference>
<evidence type="ECO:0000259" key="1">
    <source>
        <dbReference type="Pfam" id="PF01609"/>
    </source>
</evidence>
<dbReference type="EMBL" id="CP077107">
    <property type="protein sequence ID" value="QXO95351.1"/>
    <property type="molecule type" value="Genomic_DNA"/>
</dbReference>
<dbReference type="OrthoDB" id="136106at2157"/>
<sequence>MIPDKVRHTLQNLKKNLQHNVEIHQIKGGFYVYRASSVYDPQTKKSKKTTHYIGSITRDGTFKPKKNSASKIVSNREIFEYANGMLAYSYIKDLESLLEKYTPYFKELVTMAIVKALDPKPLRLIESRWEKLDLSNQINVKLLPKHLGEVLHQIGSEVGWWYDLFAELASDDDLIFYDLTAIITYSESIKLAEKGYNADHDKNEQIGVSMAFSSNTGLPIGCDVSYGSMRDIKTIKNFLNRFKDNDIGLILDRGFSSYSLLNELKKRGIHYLVPLKKNSKFLQKSKIVWDGGFLYRNRGILCTCVNNQYGYLYLYMDPLLKGEKESTLLKNSLKRGLNVGEYQNKCEFSGIIPILSDIAKPPAEIFLLYKEREDVELAFDALKNPIDSDKSYLQSEESVRGYFFISLLALRIYFSVLRKLRILNLNQIISVEEVFFELSKIEIIHDARGTKSFAQIPKRATKILSLFTDQIPMG</sequence>
<evidence type="ECO:0000313" key="4">
    <source>
        <dbReference type="EMBL" id="QXO95566.1"/>
    </source>
</evidence>
<dbReference type="InterPro" id="IPR002559">
    <property type="entry name" value="Transposase_11"/>
</dbReference>
<evidence type="ECO:0000313" key="2">
    <source>
        <dbReference type="EMBL" id="QXO94169.1"/>
    </source>
</evidence>
<dbReference type="PANTHER" id="PTHR34614">
    <property type="match status" value="1"/>
</dbReference>
<evidence type="ECO:0000313" key="5">
    <source>
        <dbReference type="Proteomes" id="UP000694228"/>
    </source>
</evidence>
<dbReference type="EMBL" id="CP077107">
    <property type="protein sequence ID" value="QXO95566.1"/>
    <property type="molecule type" value="Genomic_DNA"/>
</dbReference>